<keyword evidence="1" id="KW-1133">Transmembrane helix</keyword>
<sequence>MLATVIWVGIGFATLLLVLQMLRQMAWRRACRAGAAKIHADLLATFKGMHQYQPAGRTQFVHLDWTSYDEAAAVLKARGFKLLGGIEDVTVSRVNPDARTLIEIHATADGSIAVGTYFLHGLSVIDCTTEMPDGRMLVTTNAEANKLTSPPSIRRETLPANTGMEALLDVHVARLQALREAEPNVL</sequence>
<keyword evidence="1" id="KW-0812">Transmembrane</keyword>
<comment type="caution">
    <text evidence="2">The sequence shown here is derived from an EMBL/GenBank/DDBJ whole genome shotgun (WGS) entry which is preliminary data.</text>
</comment>
<evidence type="ECO:0000256" key="1">
    <source>
        <dbReference type="SAM" id="Phobius"/>
    </source>
</evidence>
<protein>
    <submittedName>
        <fullName evidence="2">Uncharacterized protein</fullName>
    </submittedName>
</protein>
<dbReference type="AlphaFoldDB" id="A0A956LYD4"/>
<organism evidence="2 3">
    <name type="scientific">Eiseniibacteriota bacterium</name>
    <dbReference type="NCBI Taxonomy" id="2212470"/>
    <lineage>
        <taxon>Bacteria</taxon>
        <taxon>Candidatus Eiseniibacteriota</taxon>
    </lineage>
</organism>
<dbReference type="EMBL" id="JAGQHR010000176">
    <property type="protein sequence ID" value="MCA9727488.1"/>
    <property type="molecule type" value="Genomic_DNA"/>
</dbReference>
<evidence type="ECO:0000313" key="2">
    <source>
        <dbReference type="EMBL" id="MCA9727488.1"/>
    </source>
</evidence>
<accession>A0A956LYD4</accession>
<reference evidence="2" key="1">
    <citation type="submission" date="2020-04" db="EMBL/GenBank/DDBJ databases">
        <authorList>
            <person name="Zhang T."/>
        </authorList>
    </citation>
    <scope>NUCLEOTIDE SEQUENCE</scope>
    <source>
        <strain evidence="2">HKST-UBA01</strain>
    </source>
</reference>
<proteinExistence type="predicted"/>
<name>A0A956LYD4_UNCEI</name>
<feature type="non-terminal residue" evidence="2">
    <location>
        <position position="186"/>
    </location>
</feature>
<evidence type="ECO:0000313" key="3">
    <source>
        <dbReference type="Proteomes" id="UP000697710"/>
    </source>
</evidence>
<keyword evidence="1" id="KW-0472">Membrane</keyword>
<feature type="transmembrane region" description="Helical" evidence="1">
    <location>
        <begin position="6"/>
        <end position="22"/>
    </location>
</feature>
<dbReference type="Proteomes" id="UP000697710">
    <property type="component" value="Unassembled WGS sequence"/>
</dbReference>
<reference evidence="2" key="2">
    <citation type="journal article" date="2021" name="Microbiome">
        <title>Successional dynamics and alternative stable states in a saline activated sludge microbial community over 9 years.</title>
        <authorList>
            <person name="Wang Y."/>
            <person name="Ye J."/>
            <person name="Ju F."/>
            <person name="Liu L."/>
            <person name="Boyd J.A."/>
            <person name="Deng Y."/>
            <person name="Parks D.H."/>
            <person name="Jiang X."/>
            <person name="Yin X."/>
            <person name="Woodcroft B.J."/>
            <person name="Tyson G.W."/>
            <person name="Hugenholtz P."/>
            <person name="Polz M.F."/>
            <person name="Zhang T."/>
        </authorList>
    </citation>
    <scope>NUCLEOTIDE SEQUENCE</scope>
    <source>
        <strain evidence="2">HKST-UBA01</strain>
    </source>
</reference>
<gene>
    <name evidence="2" type="ORF">KC729_07380</name>
</gene>